<dbReference type="CDD" id="cd00616">
    <property type="entry name" value="AHBA_syn"/>
    <property type="match status" value="1"/>
</dbReference>
<dbReference type="InterPro" id="IPR000653">
    <property type="entry name" value="DegT/StrS_aminotransferase"/>
</dbReference>
<comment type="similarity">
    <text evidence="1">Belongs to the DegT/DnrJ/EryC1 family.</text>
</comment>
<dbReference type="Pfam" id="PF01041">
    <property type="entry name" value="DegT_DnrJ_EryC1"/>
    <property type="match status" value="1"/>
</dbReference>
<dbReference type="PANTHER" id="PTHR30244:SF34">
    <property type="entry name" value="DTDP-4-AMINO-4,6-DIDEOXYGALACTOSE TRANSAMINASE"/>
    <property type="match status" value="1"/>
</dbReference>
<dbReference type="GO" id="GO:0008483">
    <property type="term" value="F:transaminase activity"/>
    <property type="evidence" value="ECO:0007669"/>
    <property type="project" value="UniProtKB-KW"/>
</dbReference>
<gene>
    <name evidence="2" type="ORF">G9U52_06040</name>
</gene>
<dbReference type="PANTHER" id="PTHR30244">
    <property type="entry name" value="TRANSAMINASE"/>
    <property type="match status" value="1"/>
</dbReference>
<proteinExistence type="inferred from homology"/>
<comment type="caution">
    <text evidence="2">The sequence shown here is derived from an EMBL/GenBank/DDBJ whole genome shotgun (WGS) entry which is preliminary data.</text>
</comment>
<dbReference type="InterPro" id="IPR015422">
    <property type="entry name" value="PyrdxlP-dep_Trfase_small"/>
</dbReference>
<dbReference type="EMBL" id="JAAOIW010000002">
    <property type="protein sequence ID" value="NHN29389.1"/>
    <property type="molecule type" value="Genomic_DNA"/>
</dbReference>
<reference evidence="2" key="1">
    <citation type="submission" date="2020-03" db="EMBL/GenBank/DDBJ databases">
        <title>Draft sequencing of Paenibacilllus sp. S3N08.</title>
        <authorList>
            <person name="Kim D.-U."/>
        </authorList>
    </citation>
    <scope>NUCLEOTIDE SEQUENCE</scope>
    <source>
        <strain evidence="2">S3N08</strain>
    </source>
</reference>
<name>A0ABX0J2P1_9BACL</name>
<keyword evidence="3" id="KW-1185">Reference proteome</keyword>
<keyword evidence="2" id="KW-0032">Aminotransferase</keyword>
<keyword evidence="2" id="KW-0808">Transferase</keyword>
<dbReference type="RefSeq" id="WP_166147302.1">
    <property type="nucleotide sequence ID" value="NZ_JAAOIW010000002.1"/>
</dbReference>
<evidence type="ECO:0000313" key="2">
    <source>
        <dbReference type="EMBL" id="NHN29389.1"/>
    </source>
</evidence>
<keyword evidence="1" id="KW-0663">Pyridoxal phosphate</keyword>
<dbReference type="InterPro" id="IPR015421">
    <property type="entry name" value="PyrdxlP-dep_Trfase_major"/>
</dbReference>
<dbReference type="Gene3D" id="3.40.640.10">
    <property type="entry name" value="Type I PLP-dependent aspartate aminotransferase-like (Major domain)"/>
    <property type="match status" value="1"/>
</dbReference>
<dbReference type="SUPFAM" id="SSF53383">
    <property type="entry name" value="PLP-dependent transferases"/>
    <property type="match status" value="1"/>
</dbReference>
<organism evidence="2 3">
    <name type="scientific">Paenibacillus agricola</name>
    <dbReference type="NCBI Taxonomy" id="2716264"/>
    <lineage>
        <taxon>Bacteria</taxon>
        <taxon>Bacillati</taxon>
        <taxon>Bacillota</taxon>
        <taxon>Bacilli</taxon>
        <taxon>Bacillales</taxon>
        <taxon>Paenibacillaceae</taxon>
        <taxon>Paenibacillus</taxon>
    </lineage>
</organism>
<dbReference type="InterPro" id="IPR015424">
    <property type="entry name" value="PyrdxlP-dep_Trfase"/>
</dbReference>
<evidence type="ECO:0000313" key="3">
    <source>
        <dbReference type="Proteomes" id="UP001165962"/>
    </source>
</evidence>
<accession>A0ABX0J2P1</accession>
<dbReference type="Gene3D" id="3.90.1150.10">
    <property type="entry name" value="Aspartate Aminotransferase, domain 1"/>
    <property type="match status" value="1"/>
</dbReference>
<dbReference type="PIRSF" id="PIRSF000390">
    <property type="entry name" value="PLP_StrS"/>
    <property type="match status" value="1"/>
</dbReference>
<dbReference type="Proteomes" id="UP001165962">
    <property type="component" value="Unassembled WGS sequence"/>
</dbReference>
<protein>
    <submittedName>
        <fullName evidence="2">Pyridoxal phosphate-dependent aminotransferase</fullName>
    </submittedName>
</protein>
<evidence type="ECO:0000256" key="1">
    <source>
        <dbReference type="RuleBase" id="RU004508"/>
    </source>
</evidence>
<sequence>MKDWKRIYLSPPHMGEQERELILDAFASNWIAPLGPHVESFEQEMAAYVGVRGALALSSGTSAIHLGLRLLDVGQGDLVFCSSLTFIASANPIVYQGAEPVFIDSEPDSWNMSPQALQQAFDDACLSGRMPKAVIVVHLYGQNADMDVIKSICDAFGIPIIEDAAESLGATYKDRMSGTIGKVGIYSFSGNKIITTSSGGMIVSDDELLIKRARFLATQAREPTSHYQHCELGYNYRMSNLLAAVGRGQLIVLDDRVDRRRAIFQRYQQGLGTHPGVSFMPEMSYGRANRWLTVMLLDMEVAQTTPGKLIEALAEQNIEARPLWKPLHLQPLYANSVYYPHSPDESISEQLFHSGICLPSGSNLSEEEQNRVMGCISSCFAKEAVKNFG</sequence>